<dbReference type="Proteomes" id="UP001321804">
    <property type="component" value="Chromosome"/>
</dbReference>
<dbReference type="SUPFAM" id="SSF53807">
    <property type="entry name" value="Helical backbone' metal receptor"/>
    <property type="match status" value="1"/>
</dbReference>
<organism evidence="7 8">
    <name type="scientific">Xylocopilactobacillus apis</name>
    <dbReference type="NCBI Taxonomy" id="2932183"/>
    <lineage>
        <taxon>Bacteria</taxon>
        <taxon>Bacillati</taxon>
        <taxon>Bacillota</taxon>
        <taxon>Bacilli</taxon>
        <taxon>Lactobacillales</taxon>
        <taxon>Lactobacillaceae</taxon>
        <taxon>Xylocopilactobacillus</taxon>
    </lineage>
</organism>
<dbReference type="InterPro" id="IPR050492">
    <property type="entry name" value="Bact_metal-bind_prot9"/>
</dbReference>
<evidence type="ECO:0000256" key="6">
    <source>
        <dbReference type="SAM" id="Phobius"/>
    </source>
</evidence>
<keyword evidence="4" id="KW-0732">Signal</keyword>
<feature type="transmembrane region" description="Helical" evidence="6">
    <location>
        <begin position="12"/>
        <end position="33"/>
    </location>
</feature>
<keyword evidence="6" id="KW-0472">Membrane</keyword>
<proteinExistence type="inferred from homology"/>
<accession>A0AAU9CPH7</accession>
<dbReference type="GO" id="GO:0030313">
    <property type="term" value="C:cell envelope"/>
    <property type="evidence" value="ECO:0007669"/>
    <property type="project" value="UniProtKB-SubCell"/>
</dbReference>
<keyword evidence="8" id="KW-1185">Reference proteome</keyword>
<dbReference type="InterPro" id="IPR006127">
    <property type="entry name" value="ZnuA-like"/>
</dbReference>
<dbReference type="Pfam" id="PF01297">
    <property type="entry name" value="ZnuA"/>
    <property type="match status" value="1"/>
</dbReference>
<protein>
    <submittedName>
        <fullName evidence="7">ABC transporter substrate-binding protein</fullName>
    </submittedName>
</protein>
<reference evidence="7 8" key="1">
    <citation type="journal article" date="2023" name="Microbiol. Spectr.">
        <title>Symbiosis of Carpenter Bees with Uncharacterized Lactic Acid Bacteria Showing NAD Auxotrophy.</title>
        <authorList>
            <person name="Kawasaki S."/>
            <person name="Ozawa K."/>
            <person name="Mori T."/>
            <person name="Yamamoto A."/>
            <person name="Ito M."/>
            <person name="Ohkuma M."/>
            <person name="Sakamoto M."/>
            <person name="Matsutani M."/>
        </authorList>
    </citation>
    <scope>NUCLEOTIDE SEQUENCE [LARGE SCALE GENOMIC DNA]</scope>
    <source>
        <strain evidence="7 8">KimC2</strain>
    </source>
</reference>
<comment type="subcellular location">
    <subcellularLocation>
        <location evidence="1">Cell envelope</location>
    </subcellularLocation>
</comment>
<dbReference type="EMBL" id="AP026801">
    <property type="protein sequence ID" value="BDR55859.1"/>
    <property type="molecule type" value="Genomic_DNA"/>
</dbReference>
<dbReference type="KEGG" id="xak:KIMC2_04210"/>
<dbReference type="PRINTS" id="PR00690">
    <property type="entry name" value="ADHESNFAMILY"/>
</dbReference>
<dbReference type="AlphaFoldDB" id="A0AAU9CPH7"/>
<evidence type="ECO:0000256" key="1">
    <source>
        <dbReference type="ARBA" id="ARBA00004196"/>
    </source>
</evidence>
<name>A0AAU9CPH7_9LACO</name>
<evidence type="ECO:0000313" key="8">
    <source>
        <dbReference type="Proteomes" id="UP001321804"/>
    </source>
</evidence>
<comment type="similarity">
    <text evidence="5">Belongs to the bacterial solute-binding protein 9 family.</text>
</comment>
<keyword evidence="2 5" id="KW-0813">Transport</keyword>
<dbReference type="GO" id="GO:0007155">
    <property type="term" value="P:cell adhesion"/>
    <property type="evidence" value="ECO:0007669"/>
    <property type="project" value="InterPro"/>
</dbReference>
<dbReference type="GO" id="GO:0046872">
    <property type="term" value="F:metal ion binding"/>
    <property type="evidence" value="ECO:0007669"/>
    <property type="project" value="UniProtKB-KW"/>
</dbReference>
<keyword evidence="3" id="KW-0479">Metal-binding</keyword>
<dbReference type="InterPro" id="IPR006128">
    <property type="entry name" value="Lipoprotein_PsaA-like"/>
</dbReference>
<sequence>MIELVQMKKTRIIVIIIASFLAALFLGLILFSGSPKNSTQDKNHQKINIVTTTDIYAEAAGKVVGNKGTVKSVIDNPHVDPHDFKPTTQTTRFVSNADLVVSNGLGYDDWVNPIVNKQPWINVGRDIAHKKSGANPHLWFDYEIMEKYTKYLTAKLSDLQPENKKYFSTNAKKYLKSMEPIYKKSAVIKSLKSNSFVDVSEPIFDYALNNLGFTINNPAFSKAIENETDPAIKDAQTVVDDFRNHRVAFYLHNIQAENNTTKSILKDAKKYQIPILYLTENKPKNLTYIKWQLDIYDKLEKLLMNNKN</sequence>
<evidence type="ECO:0000256" key="3">
    <source>
        <dbReference type="ARBA" id="ARBA00022723"/>
    </source>
</evidence>
<gene>
    <name evidence="7" type="ORF">KIMC2_04210</name>
</gene>
<dbReference type="PANTHER" id="PTHR42953:SF1">
    <property type="entry name" value="METAL-BINDING PROTEIN HI_0362-RELATED"/>
    <property type="match status" value="1"/>
</dbReference>
<evidence type="ECO:0000256" key="2">
    <source>
        <dbReference type="ARBA" id="ARBA00022448"/>
    </source>
</evidence>
<evidence type="ECO:0000256" key="5">
    <source>
        <dbReference type="RuleBase" id="RU003512"/>
    </source>
</evidence>
<evidence type="ECO:0000313" key="7">
    <source>
        <dbReference type="EMBL" id="BDR55859.1"/>
    </source>
</evidence>
<dbReference type="GO" id="GO:0030001">
    <property type="term" value="P:metal ion transport"/>
    <property type="evidence" value="ECO:0007669"/>
    <property type="project" value="InterPro"/>
</dbReference>
<keyword evidence="6" id="KW-1133">Transmembrane helix</keyword>
<keyword evidence="6" id="KW-0812">Transmembrane</keyword>
<dbReference type="Gene3D" id="3.40.50.1980">
    <property type="entry name" value="Nitrogenase molybdenum iron protein domain"/>
    <property type="match status" value="2"/>
</dbReference>
<evidence type="ECO:0000256" key="4">
    <source>
        <dbReference type="ARBA" id="ARBA00022729"/>
    </source>
</evidence>
<dbReference type="PANTHER" id="PTHR42953">
    <property type="entry name" value="HIGH-AFFINITY ZINC UPTAKE SYSTEM PROTEIN ZNUA-RELATED"/>
    <property type="match status" value="1"/>
</dbReference>